<reference evidence="2" key="2">
    <citation type="submission" date="2021-09" db="EMBL/GenBank/DDBJ databases">
        <authorList>
            <person name="Jia N."/>
            <person name="Wang J."/>
            <person name="Shi W."/>
            <person name="Du L."/>
            <person name="Sun Y."/>
            <person name="Zhan W."/>
            <person name="Jiang J."/>
            <person name="Wang Q."/>
            <person name="Zhang B."/>
            <person name="Ji P."/>
            <person name="Sakyi L.B."/>
            <person name="Cui X."/>
            <person name="Yuan T."/>
            <person name="Jiang B."/>
            <person name="Yang W."/>
            <person name="Lam T.T.-Y."/>
            <person name="Chang Q."/>
            <person name="Ding S."/>
            <person name="Wang X."/>
            <person name="Zhu J."/>
            <person name="Ruan X."/>
            <person name="Zhao L."/>
            <person name="Wei J."/>
            <person name="Que T."/>
            <person name="Du C."/>
            <person name="Cheng J."/>
            <person name="Dai P."/>
            <person name="Han X."/>
            <person name="Huang E."/>
            <person name="Gao Y."/>
            <person name="Liu J."/>
            <person name="Shao H."/>
            <person name="Ye R."/>
            <person name="Li L."/>
            <person name="Wei W."/>
            <person name="Wang X."/>
            <person name="Wang C."/>
            <person name="Huo Q."/>
            <person name="Li W."/>
            <person name="Guo W."/>
            <person name="Chen H."/>
            <person name="Chen S."/>
            <person name="Zhou L."/>
            <person name="Zhou L."/>
            <person name="Ni X."/>
            <person name="Tian J."/>
            <person name="Zhou Y."/>
            <person name="Sheng Y."/>
            <person name="Liu T."/>
            <person name="Pan Y."/>
            <person name="Xia L."/>
            <person name="Li J."/>
            <person name="Zhao F."/>
            <person name="Cao W."/>
        </authorList>
    </citation>
    <scope>NUCLEOTIDE SEQUENCE</scope>
    <source>
        <strain evidence="2">Rsan-2018</strain>
        <tissue evidence="2">Larvae</tissue>
    </source>
</reference>
<dbReference type="Proteomes" id="UP000821837">
    <property type="component" value="Unassembled WGS sequence"/>
</dbReference>
<name>A0A9D4SMX0_RHISA</name>
<protein>
    <submittedName>
        <fullName evidence="2">Uncharacterized protein</fullName>
    </submittedName>
</protein>
<organism evidence="2 3">
    <name type="scientific">Rhipicephalus sanguineus</name>
    <name type="common">Brown dog tick</name>
    <name type="synonym">Ixodes sanguineus</name>
    <dbReference type="NCBI Taxonomy" id="34632"/>
    <lineage>
        <taxon>Eukaryota</taxon>
        <taxon>Metazoa</taxon>
        <taxon>Ecdysozoa</taxon>
        <taxon>Arthropoda</taxon>
        <taxon>Chelicerata</taxon>
        <taxon>Arachnida</taxon>
        <taxon>Acari</taxon>
        <taxon>Parasitiformes</taxon>
        <taxon>Ixodida</taxon>
        <taxon>Ixodoidea</taxon>
        <taxon>Ixodidae</taxon>
        <taxon>Rhipicephalinae</taxon>
        <taxon>Rhipicephalus</taxon>
        <taxon>Rhipicephalus</taxon>
    </lineage>
</organism>
<dbReference type="AlphaFoldDB" id="A0A9D4SMX0"/>
<accession>A0A9D4SMX0</accession>
<sequence>MEYAQVVVKRPLEVDEGNDHGASSACEPLLKAPFVRRPTLRIQPKVPPDRRNLPTVVPWSGTTLKNPGLEGKDHETQSDQNQMMQAVKNRLRKRLSLGGSG</sequence>
<evidence type="ECO:0000256" key="1">
    <source>
        <dbReference type="SAM" id="MobiDB-lite"/>
    </source>
</evidence>
<proteinExistence type="predicted"/>
<comment type="caution">
    <text evidence="2">The sequence shown here is derived from an EMBL/GenBank/DDBJ whole genome shotgun (WGS) entry which is preliminary data.</text>
</comment>
<evidence type="ECO:0000313" key="2">
    <source>
        <dbReference type="EMBL" id="KAH7931755.1"/>
    </source>
</evidence>
<reference evidence="2" key="1">
    <citation type="journal article" date="2020" name="Cell">
        <title>Large-Scale Comparative Analyses of Tick Genomes Elucidate Their Genetic Diversity and Vector Capacities.</title>
        <authorList>
            <consortium name="Tick Genome and Microbiome Consortium (TIGMIC)"/>
            <person name="Jia N."/>
            <person name="Wang J."/>
            <person name="Shi W."/>
            <person name="Du L."/>
            <person name="Sun Y."/>
            <person name="Zhan W."/>
            <person name="Jiang J.F."/>
            <person name="Wang Q."/>
            <person name="Zhang B."/>
            <person name="Ji P."/>
            <person name="Bell-Sakyi L."/>
            <person name="Cui X.M."/>
            <person name="Yuan T.T."/>
            <person name="Jiang B.G."/>
            <person name="Yang W.F."/>
            <person name="Lam T.T."/>
            <person name="Chang Q.C."/>
            <person name="Ding S.J."/>
            <person name="Wang X.J."/>
            <person name="Zhu J.G."/>
            <person name="Ruan X.D."/>
            <person name="Zhao L."/>
            <person name="Wei J.T."/>
            <person name="Ye R.Z."/>
            <person name="Que T.C."/>
            <person name="Du C.H."/>
            <person name="Zhou Y.H."/>
            <person name="Cheng J.X."/>
            <person name="Dai P.F."/>
            <person name="Guo W.B."/>
            <person name="Han X.H."/>
            <person name="Huang E.J."/>
            <person name="Li L.F."/>
            <person name="Wei W."/>
            <person name="Gao Y.C."/>
            <person name="Liu J.Z."/>
            <person name="Shao H.Z."/>
            <person name="Wang X."/>
            <person name="Wang C.C."/>
            <person name="Yang T.C."/>
            <person name="Huo Q.B."/>
            <person name="Li W."/>
            <person name="Chen H.Y."/>
            <person name="Chen S.E."/>
            <person name="Zhou L.G."/>
            <person name="Ni X.B."/>
            <person name="Tian J.H."/>
            <person name="Sheng Y."/>
            <person name="Liu T."/>
            <person name="Pan Y.S."/>
            <person name="Xia L.Y."/>
            <person name="Li J."/>
            <person name="Zhao F."/>
            <person name="Cao W.C."/>
        </authorList>
    </citation>
    <scope>NUCLEOTIDE SEQUENCE</scope>
    <source>
        <strain evidence="2">Rsan-2018</strain>
    </source>
</reference>
<evidence type="ECO:0000313" key="3">
    <source>
        <dbReference type="Proteomes" id="UP000821837"/>
    </source>
</evidence>
<keyword evidence="3" id="KW-1185">Reference proteome</keyword>
<dbReference type="EMBL" id="JABSTV010002050">
    <property type="protein sequence ID" value="KAH7931755.1"/>
    <property type="molecule type" value="Genomic_DNA"/>
</dbReference>
<feature type="region of interest" description="Disordered" evidence="1">
    <location>
        <begin position="44"/>
        <end position="83"/>
    </location>
</feature>
<gene>
    <name evidence="2" type="ORF">HPB52_025411</name>
</gene>